<dbReference type="AlphaFoldDB" id="A0A6J4S2L7"/>
<dbReference type="EMBL" id="CADCVK010000296">
    <property type="protein sequence ID" value="CAA9488208.1"/>
    <property type="molecule type" value="Genomic_DNA"/>
</dbReference>
<proteinExistence type="predicted"/>
<accession>A0A6J4S2L7</accession>
<feature type="region of interest" description="Disordered" evidence="1">
    <location>
        <begin position="1"/>
        <end position="22"/>
    </location>
</feature>
<evidence type="ECO:0000313" key="2">
    <source>
        <dbReference type="EMBL" id="CAA9488208.1"/>
    </source>
</evidence>
<reference evidence="2" key="1">
    <citation type="submission" date="2020-02" db="EMBL/GenBank/DDBJ databases">
        <authorList>
            <person name="Meier V. D."/>
        </authorList>
    </citation>
    <scope>NUCLEOTIDE SEQUENCE</scope>
    <source>
        <strain evidence="2">AVDCRST_MAG12</strain>
    </source>
</reference>
<sequence length="22" mass="2108">WIAQPRGSGSGSCSKPGSTSGT</sequence>
<name>A0A6J4S2L7_9ACTN</name>
<gene>
    <name evidence="2" type="ORF">AVDCRST_MAG12-1936</name>
</gene>
<evidence type="ECO:0000256" key="1">
    <source>
        <dbReference type="SAM" id="MobiDB-lite"/>
    </source>
</evidence>
<feature type="non-terminal residue" evidence="2">
    <location>
        <position position="1"/>
    </location>
</feature>
<organism evidence="2">
    <name type="scientific">uncultured Rubrobacteraceae bacterium</name>
    <dbReference type="NCBI Taxonomy" id="349277"/>
    <lineage>
        <taxon>Bacteria</taxon>
        <taxon>Bacillati</taxon>
        <taxon>Actinomycetota</taxon>
        <taxon>Rubrobacteria</taxon>
        <taxon>Rubrobacterales</taxon>
        <taxon>Rubrobacteraceae</taxon>
        <taxon>environmental samples</taxon>
    </lineage>
</organism>
<feature type="compositionally biased region" description="Low complexity" evidence="1">
    <location>
        <begin position="11"/>
        <end position="22"/>
    </location>
</feature>
<protein>
    <submittedName>
        <fullName evidence="2">Uncharacterized protein</fullName>
    </submittedName>
</protein>
<feature type="non-terminal residue" evidence="2">
    <location>
        <position position="22"/>
    </location>
</feature>